<keyword evidence="2" id="KW-0175">Coiled coil</keyword>
<dbReference type="GO" id="GO:0015562">
    <property type="term" value="F:efflux transmembrane transporter activity"/>
    <property type="evidence" value="ECO:0007669"/>
    <property type="project" value="TreeGrafter"/>
</dbReference>
<dbReference type="AlphaFoldDB" id="A0A4U1BN64"/>
<evidence type="ECO:0000256" key="2">
    <source>
        <dbReference type="SAM" id="Coils"/>
    </source>
</evidence>
<dbReference type="Gene3D" id="2.40.420.20">
    <property type="match status" value="1"/>
</dbReference>
<dbReference type="NCBIfam" id="TIGR01730">
    <property type="entry name" value="RND_mfp"/>
    <property type="match status" value="1"/>
</dbReference>
<dbReference type="Gene3D" id="1.10.287.470">
    <property type="entry name" value="Helix hairpin bin"/>
    <property type="match status" value="1"/>
</dbReference>
<reference evidence="4 5" key="1">
    <citation type="submission" date="2019-04" db="EMBL/GenBank/DDBJ databases">
        <authorList>
            <person name="Hwang J.C."/>
        </authorList>
    </citation>
    <scope>NUCLEOTIDE SEQUENCE [LARGE SCALE GENOMIC DNA]</scope>
    <source>
        <strain evidence="4 5">IMCC35002</strain>
    </source>
</reference>
<name>A0A4U1BN64_9GAMM</name>
<dbReference type="Gene3D" id="2.40.50.100">
    <property type="match status" value="1"/>
</dbReference>
<evidence type="ECO:0000256" key="1">
    <source>
        <dbReference type="ARBA" id="ARBA00009477"/>
    </source>
</evidence>
<dbReference type="OrthoDB" id="1185083at2"/>
<gene>
    <name evidence="4" type="ORF">FCL42_12025</name>
</gene>
<feature type="domain" description="CzcB-like barrel-sandwich hybrid" evidence="3">
    <location>
        <begin position="76"/>
        <end position="197"/>
    </location>
</feature>
<dbReference type="InterPro" id="IPR006143">
    <property type="entry name" value="RND_pump_MFP"/>
</dbReference>
<dbReference type="Proteomes" id="UP000305675">
    <property type="component" value="Unassembled WGS sequence"/>
</dbReference>
<accession>A0A4U1BN64</accession>
<dbReference type="GO" id="GO:1990281">
    <property type="term" value="C:efflux pump complex"/>
    <property type="evidence" value="ECO:0007669"/>
    <property type="project" value="TreeGrafter"/>
</dbReference>
<protein>
    <submittedName>
        <fullName evidence="4">Efflux RND transporter periplasmic adaptor subunit</fullName>
    </submittedName>
</protein>
<comment type="caution">
    <text evidence="4">The sequence shown here is derived from an EMBL/GenBank/DDBJ whole genome shotgun (WGS) entry which is preliminary data.</text>
</comment>
<dbReference type="Gene3D" id="2.40.30.170">
    <property type="match status" value="1"/>
</dbReference>
<dbReference type="SUPFAM" id="SSF111369">
    <property type="entry name" value="HlyD-like secretion proteins"/>
    <property type="match status" value="1"/>
</dbReference>
<dbReference type="InterPro" id="IPR058647">
    <property type="entry name" value="BSH_CzcB-like"/>
</dbReference>
<feature type="coiled-coil region" evidence="2">
    <location>
        <begin position="146"/>
        <end position="173"/>
    </location>
</feature>
<dbReference type="PANTHER" id="PTHR30469">
    <property type="entry name" value="MULTIDRUG RESISTANCE PROTEIN MDTA"/>
    <property type="match status" value="1"/>
</dbReference>
<dbReference type="Pfam" id="PF25973">
    <property type="entry name" value="BSH_CzcB"/>
    <property type="match status" value="1"/>
</dbReference>
<evidence type="ECO:0000313" key="5">
    <source>
        <dbReference type="Proteomes" id="UP000305675"/>
    </source>
</evidence>
<dbReference type="EMBL" id="SWCJ01000008">
    <property type="protein sequence ID" value="TKB54533.1"/>
    <property type="molecule type" value="Genomic_DNA"/>
</dbReference>
<organism evidence="4 5">
    <name type="scientific">Ferrimonas aestuarii</name>
    <dbReference type="NCBI Taxonomy" id="2569539"/>
    <lineage>
        <taxon>Bacteria</taxon>
        <taxon>Pseudomonadati</taxon>
        <taxon>Pseudomonadota</taxon>
        <taxon>Gammaproteobacteria</taxon>
        <taxon>Alteromonadales</taxon>
        <taxon>Ferrimonadaceae</taxon>
        <taxon>Ferrimonas</taxon>
    </lineage>
</organism>
<evidence type="ECO:0000313" key="4">
    <source>
        <dbReference type="EMBL" id="TKB54533.1"/>
    </source>
</evidence>
<sequence>MVDKPMWTGRMRGRRSLYAAALFVVVVTLLWGAKSQQPLQASEREQVKVQSVKALTFGHQIKSLPFAANVSASKHAAMAFRIPGQLRQVYVRMGEAVTKGQLLAELDPTDYRLAVQARQAELELAEIGHERNQRLFAKQLISEDQFDRSETSLQVAQAQLAQAQKDLDDTQLRAPFDGYVALTSARSFEVVGPEQLIAQIENNDWVDVEFNLPIQYGRHHDDGDKLTAAVRFSGHSGRYTDVTLKEFASKPDPDTNSYRVTVTLPRPQPINALTGMSAWVELGSDAPRAQQLQLPKGAIASKHDGDTAMVWVINESDNTLEARSVRLSSRGIVLSGLDQGERIVAAGADRLFAGQQVRVWEREGGI</sequence>
<proteinExistence type="inferred from homology"/>
<evidence type="ECO:0000259" key="3">
    <source>
        <dbReference type="Pfam" id="PF25973"/>
    </source>
</evidence>
<keyword evidence="5" id="KW-1185">Reference proteome</keyword>
<comment type="similarity">
    <text evidence="1">Belongs to the membrane fusion protein (MFP) (TC 8.A.1) family.</text>
</comment>
<dbReference type="PANTHER" id="PTHR30469:SF20">
    <property type="entry name" value="EFFLUX RND TRANSPORTER PERIPLASMIC ADAPTOR SUBUNIT"/>
    <property type="match status" value="1"/>
</dbReference>